<gene>
    <name evidence="1" type="ORF">CSB45_09440</name>
</gene>
<organism evidence="1 2">
    <name type="scientific">candidate division KSB3 bacterium</name>
    <dbReference type="NCBI Taxonomy" id="2044937"/>
    <lineage>
        <taxon>Bacteria</taxon>
        <taxon>candidate division KSB3</taxon>
    </lineage>
</organism>
<evidence type="ECO:0000313" key="1">
    <source>
        <dbReference type="EMBL" id="PID56879.1"/>
    </source>
</evidence>
<dbReference type="EMBL" id="PDPS01000030">
    <property type="protein sequence ID" value="PID56879.1"/>
    <property type="molecule type" value="Genomic_DNA"/>
</dbReference>
<dbReference type="AlphaFoldDB" id="A0A2G6E478"/>
<evidence type="ECO:0000313" key="2">
    <source>
        <dbReference type="Proteomes" id="UP000229740"/>
    </source>
</evidence>
<dbReference type="Proteomes" id="UP000229740">
    <property type="component" value="Unassembled WGS sequence"/>
</dbReference>
<proteinExistence type="predicted"/>
<sequence length="141" mass="15893">MKNFFRTLLLLIITCVISLIVGMVSPGQWLSTQQRALTKFYHQQLRFRGTAAAENFSSTPYHLQIIYLENTEGKLESYLMNAAKNEMLPILEVEGTTQVGDLSHRFKGLGEEGRGKLTSVLEQMRSDGTDALDKAFEFLGM</sequence>
<comment type="caution">
    <text evidence="1">The sequence shown here is derived from an EMBL/GenBank/DDBJ whole genome shotgun (WGS) entry which is preliminary data.</text>
</comment>
<reference evidence="1 2" key="1">
    <citation type="submission" date="2017-10" db="EMBL/GenBank/DDBJ databases">
        <title>Novel microbial diversity and functional potential in the marine mammal oral microbiome.</title>
        <authorList>
            <person name="Dudek N.K."/>
            <person name="Sun C.L."/>
            <person name="Burstein D."/>
            <person name="Kantor R.S."/>
            <person name="Aliaga Goltsman D.S."/>
            <person name="Bik E.M."/>
            <person name="Thomas B.C."/>
            <person name="Banfield J.F."/>
            <person name="Relman D.A."/>
        </authorList>
    </citation>
    <scope>NUCLEOTIDE SEQUENCE [LARGE SCALE GENOMIC DNA]</scope>
    <source>
        <strain evidence="1">DOLZORAL124_49_17</strain>
    </source>
</reference>
<protein>
    <submittedName>
        <fullName evidence="1">Uncharacterized protein</fullName>
    </submittedName>
</protein>
<accession>A0A2G6E478</accession>
<name>A0A2G6E478_9BACT</name>